<accession>A0A2G8SBF1</accession>
<dbReference type="OrthoDB" id="2800707at2759"/>
<reference evidence="2 3" key="1">
    <citation type="journal article" date="2015" name="Sci. Rep.">
        <title>Chromosome-level genome map provides insights into diverse defense mechanisms in the medicinal fungus Ganoderma sinense.</title>
        <authorList>
            <person name="Zhu Y."/>
            <person name="Xu J."/>
            <person name="Sun C."/>
            <person name="Zhou S."/>
            <person name="Xu H."/>
            <person name="Nelson D.R."/>
            <person name="Qian J."/>
            <person name="Song J."/>
            <person name="Luo H."/>
            <person name="Xiang L."/>
            <person name="Li Y."/>
            <person name="Xu Z."/>
            <person name="Ji A."/>
            <person name="Wang L."/>
            <person name="Lu S."/>
            <person name="Hayward A."/>
            <person name="Sun W."/>
            <person name="Li X."/>
            <person name="Schwartz D.C."/>
            <person name="Wang Y."/>
            <person name="Chen S."/>
        </authorList>
    </citation>
    <scope>NUCLEOTIDE SEQUENCE [LARGE SCALE GENOMIC DNA]</scope>
    <source>
        <strain evidence="2 3">ZZ0214-1</strain>
    </source>
</reference>
<protein>
    <recommendedName>
        <fullName evidence="1">CxC5 like cysteine cluster associated with KDZ domain-containing protein</fullName>
    </recommendedName>
</protein>
<comment type="caution">
    <text evidence="2">The sequence shown here is derived from an EMBL/GenBank/DDBJ whole genome shotgun (WGS) entry which is preliminary data.</text>
</comment>
<dbReference type="STRING" id="1077348.A0A2G8SBF1"/>
<feature type="domain" description="CxC5 like cysteine cluster associated with KDZ" evidence="1">
    <location>
        <begin position="2"/>
        <end position="66"/>
    </location>
</feature>
<evidence type="ECO:0000313" key="3">
    <source>
        <dbReference type="Proteomes" id="UP000230002"/>
    </source>
</evidence>
<gene>
    <name evidence="2" type="ORF">GSI_05792</name>
</gene>
<dbReference type="Pfam" id="PF18718">
    <property type="entry name" value="CxC5"/>
    <property type="match status" value="1"/>
</dbReference>
<dbReference type="EMBL" id="AYKW01000012">
    <property type="protein sequence ID" value="PIL31096.1"/>
    <property type="molecule type" value="Genomic_DNA"/>
</dbReference>
<proteinExistence type="predicted"/>
<keyword evidence="3" id="KW-1185">Reference proteome</keyword>
<evidence type="ECO:0000313" key="2">
    <source>
        <dbReference type="EMBL" id="PIL31096.1"/>
    </source>
</evidence>
<sequence length="446" mass="50769">MYRPNYSVSNADSPSSVREYYPGVPKFLEVTQHSYVEEELIKLFRHQMAFSHASGDGCAKIYNLSLRTFQEGSTKITSEIVWNAFFIHALLLHHTRSRLCMKLPHHGEQSDRIASALLACNEAMVGVGQVEWAHACDDCEKIVEVDAPEGVGRTWARLTADCSRPGTGIATLTRHSIRTPVHREVEEERRRKGRAMFELKRRLQARDVASTIRAVPSVDESSSLLDDPDLDDPAFLDDPGLTSNVERKKPTVPPAKVKSTLTRRWTHNEQLLVRPCGIVISRATFYEAESLPNCRLFLNASFPKHFPDARPSFLFFDNNCKLLAHLVNVEDKHLLHMGFPVDVFHAVRKHGQSDGYCQDHCNPAGFPELIGEQPGEWVFNSSACKQVNVWFAKFFPIVREMSEVHFNFFLDEMIAIHNQVQISELTSKHRHPRLVPVEEFVWTQSV</sequence>
<organism evidence="2 3">
    <name type="scientific">Ganoderma sinense ZZ0214-1</name>
    <dbReference type="NCBI Taxonomy" id="1077348"/>
    <lineage>
        <taxon>Eukaryota</taxon>
        <taxon>Fungi</taxon>
        <taxon>Dikarya</taxon>
        <taxon>Basidiomycota</taxon>
        <taxon>Agaricomycotina</taxon>
        <taxon>Agaricomycetes</taxon>
        <taxon>Polyporales</taxon>
        <taxon>Polyporaceae</taxon>
        <taxon>Ganoderma</taxon>
    </lineage>
</organism>
<evidence type="ECO:0000259" key="1">
    <source>
        <dbReference type="Pfam" id="PF18718"/>
    </source>
</evidence>
<dbReference type="InterPro" id="IPR041539">
    <property type="entry name" value="CxC5"/>
</dbReference>
<dbReference type="Proteomes" id="UP000230002">
    <property type="component" value="Unassembled WGS sequence"/>
</dbReference>
<name>A0A2G8SBF1_9APHY</name>
<dbReference type="AlphaFoldDB" id="A0A2G8SBF1"/>